<feature type="domain" description="PepSY" evidence="2">
    <location>
        <begin position="54"/>
        <end position="110"/>
    </location>
</feature>
<evidence type="ECO:0000313" key="4">
    <source>
        <dbReference type="Proteomes" id="UP000182788"/>
    </source>
</evidence>
<dbReference type="EMBL" id="MAOI01000013">
    <property type="protein sequence ID" value="OJD82393.1"/>
    <property type="molecule type" value="Genomic_DNA"/>
</dbReference>
<accession>A0A1J9UWN3</accession>
<feature type="transmembrane region" description="Helical" evidence="1">
    <location>
        <begin position="335"/>
        <end position="357"/>
    </location>
</feature>
<dbReference type="Proteomes" id="UP000182788">
    <property type="component" value="Unassembled WGS sequence"/>
</dbReference>
<feature type="transmembrane region" description="Helical" evidence="1">
    <location>
        <begin position="188"/>
        <end position="209"/>
    </location>
</feature>
<feature type="transmembrane region" description="Helical" evidence="1">
    <location>
        <begin position="12"/>
        <end position="34"/>
    </location>
</feature>
<dbReference type="RefSeq" id="WP_071717506.1">
    <property type="nucleotide sequence ID" value="NZ_CBCSHB010000001.1"/>
</dbReference>
<evidence type="ECO:0000256" key="1">
    <source>
        <dbReference type="SAM" id="Phobius"/>
    </source>
</evidence>
<dbReference type="PANTHER" id="PTHR34219">
    <property type="entry name" value="IRON-REGULATED INNER MEMBRANE PROTEIN-RELATED"/>
    <property type="match status" value="1"/>
</dbReference>
<keyword evidence="1" id="KW-0472">Membrane</keyword>
<comment type="caution">
    <text evidence="3">The sequence shown here is derived from an EMBL/GenBank/DDBJ whole genome shotgun (WGS) entry which is preliminary data.</text>
</comment>
<keyword evidence="1" id="KW-1133">Transmembrane helix</keyword>
<feature type="transmembrane region" description="Helical" evidence="1">
    <location>
        <begin position="140"/>
        <end position="160"/>
    </location>
</feature>
<evidence type="ECO:0000259" key="2">
    <source>
        <dbReference type="Pfam" id="PF03413"/>
    </source>
</evidence>
<protein>
    <recommendedName>
        <fullName evidence="2">PepSY domain-containing protein</fullName>
    </recommendedName>
</protein>
<dbReference type="InterPro" id="IPR005625">
    <property type="entry name" value="PepSY-ass_TM"/>
</dbReference>
<dbReference type="InterPro" id="IPR025711">
    <property type="entry name" value="PepSY"/>
</dbReference>
<reference evidence="3 4" key="1">
    <citation type="submission" date="2016-06" db="EMBL/GenBank/DDBJ databases">
        <title>First insights into the genetic diversity and population structure of in the Bacillus cereus group bacteria from diverse marine environments.</title>
        <authorList>
            <person name="Liu Y."/>
            <person name="Lai Q."/>
            <person name="Shao Z."/>
        </authorList>
    </citation>
    <scope>NUCLEOTIDE SEQUENCE [LARGE SCALE GENOMIC DNA]</scope>
    <source>
        <strain evidence="3 4">NH24A2</strain>
    </source>
</reference>
<dbReference type="Pfam" id="PF03929">
    <property type="entry name" value="PepSY_TM"/>
    <property type="match status" value="1"/>
</dbReference>
<dbReference type="AlphaFoldDB" id="A0A1J9UWN3"/>
<sequence>MKVRKVVGKIHLYLSMIAGMFIVLIGLTGSLLVFQHELNRLLHPDLYKVTEGEKVTYQKALQTVLAVHPKGEIQRVYTPDEPSAQGVYLFNLKEGKAKQEVYIDPGNGRINGELGEKSFFNQVGELHYHLLLNDFKGEEIVGIIGIIFFFIILSGLYLWWPGIKKWMHGFVIRRSKNSYVKQYDLHRVIGGVSVPFLLIVSLTGGLLVYDKTIFGWFGAKASVAPPKETLISKTLSGGKLPLNHLLSEAEKAVPQGKIMQVRIPEKAKKGKAEGAVEIRMSRSYDPGNGNIKVWMDQYSGKVLAKLDPKVDSGLTYQIWRLPLHTGTFGGVFTKILYVIGGLTPSILMFTGVYMWWYKKKKKRKGKKASVSAA</sequence>
<feature type="domain" description="PepSY" evidence="2">
    <location>
        <begin position="239"/>
        <end position="305"/>
    </location>
</feature>
<evidence type="ECO:0000313" key="3">
    <source>
        <dbReference type="EMBL" id="OJD82393.1"/>
    </source>
</evidence>
<proteinExistence type="predicted"/>
<dbReference type="GeneID" id="87590105"/>
<dbReference type="Pfam" id="PF03413">
    <property type="entry name" value="PepSY"/>
    <property type="match status" value="2"/>
</dbReference>
<gene>
    <name evidence="3" type="ORF">BAU28_08090</name>
</gene>
<keyword evidence="1" id="KW-0812">Transmembrane</keyword>
<organism evidence="3 4">
    <name type="scientific">Bacillus paramycoides</name>
    <dbReference type="NCBI Taxonomy" id="2026194"/>
    <lineage>
        <taxon>Bacteria</taxon>
        <taxon>Bacillati</taxon>
        <taxon>Bacillota</taxon>
        <taxon>Bacilli</taxon>
        <taxon>Bacillales</taxon>
        <taxon>Bacillaceae</taxon>
        <taxon>Bacillus</taxon>
        <taxon>Bacillus cereus group</taxon>
    </lineage>
</organism>
<name>A0A1J9UWN3_9BACI</name>